<comment type="caution">
    <text evidence="1">The sequence shown here is derived from an EMBL/GenBank/DDBJ whole genome shotgun (WGS) entry which is preliminary data.</text>
</comment>
<accession>A0A3M7QYE2</accession>
<proteinExistence type="predicted"/>
<sequence length="132" mass="15389">MTILHCTDTDNFNPNLSKNGSAKKLILKFFISKNFLINQREHLFINRVVNGLNKLPVEVINLQRQNKPMHVRKLSTIVDSHLIAWLFFNISDHKSILSDFVQIEKSGQLFVLGKQFIGRQIRPIWHTENLLI</sequence>
<evidence type="ECO:0000313" key="2">
    <source>
        <dbReference type="Proteomes" id="UP000276133"/>
    </source>
</evidence>
<name>A0A3M7QYE2_BRAPC</name>
<keyword evidence="2" id="KW-1185">Reference proteome</keyword>
<gene>
    <name evidence="1" type="ORF">BpHYR1_018775</name>
</gene>
<evidence type="ECO:0000313" key="1">
    <source>
        <dbReference type="EMBL" id="RNA16239.1"/>
    </source>
</evidence>
<reference evidence="1 2" key="1">
    <citation type="journal article" date="2018" name="Sci. Rep.">
        <title>Genomic signatures of local adaptation to the degree of environmental predictability in rotifers.</title>
        <authorList>
            <person name="Franch-Gras L."/>
            <person name="Hahn C."/>
            <person name="Garcia-Roger E.M."/>
            <person name="Carmona M.J."/>
            <person name="Serra M."/>
            <person name="Gomez A."/>
        </authorList>
    </citation>
    <scope>NUCLEOTIDE SEQUENCE [LARGE SCALE GENOMIC DNA]</scope>
    <source>
        <strain evidence="1">HYR1</strain>
    </source>
</reference>
<dbReference type="Proteomes" id="UP000276133">
    <property type="component" value="Unassembled WGS sequence"/>
</dbReference>
<evidence type="ECO:0008006" key="3">
    <source>
        <dbReference type="Google" id="ProtNLM"/>
    </source>
</evidence>
<organism evidence="1 2">
    <name type="scientific">Brachionus plicatilis</name>
    <name type="common">Marine rotifer</name>
    <name type="synonym">Brachionus muelleri</name>
    <dbReference type="NCBI Taxonomy" id="10195"/>
    <lineage>
        <taxon>Eukaryota</taxon>
        <taxon>Metazoa</taxon>
        <taxon>Spiralia</taxon>
        <taxon>Gnathifera</taxon>
        <taxon>Rotifera</taxon>
        <taxon>Eurotatoria</taxon>
        <taxon>Monogononta</taxon>
        <taxon>Pseudotrocha</taxon>
        <taxon>Ploima</taxon>
        <taxon>Brachionidae</taxon>
        <taxon>Brachionus</taxon>
    </lineage>
</organism>
<protein>
    <recommendedName>
        <fullName evidence="3">RNA-directed DNA polymerase from mobile element jockey-like</fullName>
    </recommendedName>
</protein>
<dbReference type="AlphaFoldDB" id="A0A3M7QYE2"/>
<dbReference type="EMBL" id="REGN01004757">
    <property type="protein sequence ID" value="RNA16239.1"/>
    <property type="molecule type" value="Genomic_DNA"/>
</dbReference>